<dbReference type="InterPro" id="IPR039241">
    <property type="entry name" value="Rrp9-like"/>
</dbReference>
<keyword evidence="8" id="KW-1185">Reference proteome</keyword>
<evidence type="ECO:0000256" key="1">
    <source>
        <dbReference type="ARBA" id="ARBA00004123"/>
    </source>
</evidence>
<reference evidence="7 8" key="1">
    <citation type="submission" date="2015-09" db="EMBL/GenBank/DDBJ databases">
        <title>Draft genome of the scarab beetle Oryctes borbonicus.</title>
        <authorList>
            <person name="Meyer J.M."/>
            <person name="Markov G.V."/>
            <person name="Baskaran P."/>
            <person name="Herrmann M."/>
            <person name="Sommer R.J."/>
            <person name="Roedelsperger C."/>
        </authorList>
    </citation>
    <scope>NUCLEOTIDE SEQUENCE [LARGE SCALE GENOMIC DNA]</scope>
    <source>
        <strain evidence="7">OB123</strain>
        <tissue evidence="7">Whole animal</tissue>
    </source>
</reference>
<organism evidence="7 8">
    <name type="scientific">Oryctes borbonicus</name>
    <dbReference type="NCBI Taxonomy" id="1629725"/>
    <lineage>
        <taxon>Eukaryota</taxon>
        <taxon>Metazoa</taxon>
        <taxon>Ecdysozoa</taxon>
        <taxon>Arthropoda</taxon>
        <taxon>Hexapoda</taxon>
        <taxon>Insecta</taxon>
        <taxon>Pterygota</taxon>
        <taxon>Neoptera</taxon>
        <taxon>Endopterygota</taxon>
        <taxon>Coleoptera</taxon>
        <taxon>Polyphaga</taxon>
        <taxon>Scarabaeiformia</taxon>
        <taxon>Scarabaeidae</taxon>
        <taxon>Dynastinae</taxon>
        <taxon>Oryctes</taxon>
    </lineage>
</organism>
<dbReference type="CDD" id="cd00200">
    <property type="entry name" value="WD40"/>
    <property type="match status" value="1"/>
</dbReference>
<evidence type="ECO:0000256" key="4">
    <source>
        <dbReference type="ARBA" id="ARBA00023242"/>
    </source>
</evidence>
<feature type="region of interest" description="Disordered" evidence="6">
    <location>
        <begin position="1"/>
        <end position="38"/>
    </location>
</feature>
<dbReference type="FunFam" id="2.130.10.10:FF:000509">
    <property type="entry name" value="U3 small nucleolar RNA-interacting protein"/>
    <property type="match status" value="1"/>
</dbReference>
<keyword evidence="3" id="KW-0677">Repeat</keyword>
<feature type="repeat" description="WD" evidence="5">
    <location>
        <begin position="161"/>
        <end position="202"/>
    </location>
</feature>
<feature type="repeat" description="WD" evidence="5">
    <location>
        <begin position="203"/>
        <end position="244"/>
    </location>
</feature>
<feature type="repeat" description="WD" evidence="5">
    <location>
        <begin position="245"/>
        <end position="286"/>
    </location>
</feature>
<dbReference type="GO" id="GO:0032040">
    <property type="term" value="C:small-subunit processome"/>
    <property type="evidence" value="ECO:0007669"/>
    <property type="project" value="TreeGrafter"/>
</dbReference>
<feature type="compositionally biased region" description="Acidic residues" evidence="6">
    <location>
        <begin position="1"/>
        <end position="17"/>
    </location>
</feature>
<proteinExistence type="predicted"/>
<dbReference type="PANTHER" id="PTHR19865:SF0">
    <property type="entry name" value="U3 SMALL NUCLEOLAR RNA-INTERACTING PROTEIN 2"/>
    <property type="match status" value="1"/>
</dbReference>
<evidence type="ECO:0000256" key="3">
    <source>
        <dbReference type="ARBA" id="ARBA00022737"/>
    </source>
</evidence>
<dbReference type="PRINTS" id="PR00320">
    <property type="entry name" value="GPROTEINBRPT"/>
</dbReference>
<dbReference type="PROSITE" id="PS50294">
    <property type="entry name" value="WD_REPEATS_REGION"/>
    <property type="match status" value="3"/>
</dbReference>
<feature type="compositionally biased region" description="Acidic residues" evidence="6">
    <location>
        <begin position="25"/>
        <end position="37"/>
    </location>
</feature>
<protein>
    <submittedName>
        <fullName evidence="7">WD40 domain-containing protein</fullName>
    </submittedName>
</protein>
<dbReference type="PANTHER" id="PTHR19865">
    <property type="entry name" value="U3 SMALL NUCLEOLAR RNA INTERACTING PROTEIN 2"/>
    <property type="match status" value="1"/>
</dbReference>
<gene>
    <name evidence="7" type="ORF">AMK59_5823</name>
</gene>
<dbReference type="InterPro" id="IPR001680">
    <property type="entry name" value="WD40_rpt"/>
</dbReference>
<dbReference type="InterPro" id="IPR036322">
    <property type="entry name" value="WD40_repeat_dom_sf"/>
</dbReference>
<dbReference type="InterPro" id="IPR020472">
    <property type="entry name" value="WD40_PAC1"/>
</dbReference>
<comment type="caution">
    <text evidence="7">The sequence shown here is derived from an EMBL/GenBank/DDBJ whole genome shotgun (WGS) entry which is preliminary data.</text>
</comment>
<evidence type="ECO:0000256" key="2">
    <source>
        <dbReference type="ARBA" id="ARBA00022574"/>
    </source>
</evidence>
<dbReference type="PROSITE" id="PS50082">
    <property type="entry name" value="WD_REPEATS_2"/>
    <property type="match status" value="5"/>
</dbReference>
<keyword evidence="2 5" id="KW-0853">WD repeat</keyword>
<dbReference type="Pfam" id="PF00400">
    <property type="entry name" value="WD40"/>
    <property type="match status" value="5"/>
</dbReference>
<evidence type="ECO:0000256" key="6">
    <source>
        <dbReference type="SAM" id="MobiDB-lite"/>
    </source>
</evidence>
<comment type="subcellular location">
    <subcellularLocation>
        <location evidence="1">Nucleus</location>
    </subcellularLocation>
</comment>
<dbReference type="GO" id="GO:0034511">
    <property type="term" value="F:U3 snoRNA binding"/>
    <property type="evidence" value="ECO:0007669"/>
    <property type="project" value="InterPro"/>
</dbReference>
<dbReference type="EMBL" id="LJIG01016083">
    <property type="protein sequence ID" value="KRT81666.1"/>
    <property type="molecule type" value="Genomic_DNA"/>
</dbReference>
<evidence type="ECO:0000313" key="8">
    <source>
        <dbReference type="Proteomes" id="UP000051574"/>
    </source>
</evidence>
<dbReference type="SUPFAM" id="SSF50978">
    <property type="entry name" value="WD40 repeat-like"/>
    <property type="match status" value="1"/>
</dbReference>
<evidence type="ECO:0000256" key="5">
    <source>
        <dbReference type="PROSITE-ProRule" id="PRU00221"/>
    </source>
</evidence>
<evidence type="ECO:0000313" key="7">
    <source>
        <dbReference type="EMBL" id="KRT81666.1"/>
    </source>
</evidence>
<name>A0A0T6B2W4_9SCAR</name>
<dbReference type="OrthoDB" id="189968at2759"/>
<dbReference type="Proteomes" id="UP000051574">
    <property type="component" value="Unassembled WGS sequence"/>
</dbReference>
<keyword evidence="4" id="KW-0539">Nucleus</keyword>
<dbReference type="SMART" id="SM00320">
    <property type="entry name" value="WD40"/>
    <property type="match status" value="7"/>
</dbReference>
<dbReference type="InterPro" id="IPR015943">
    <property type="entry name" value="WD40/YVTN_repeat-like_dom_sf"/>
</dbReference>
<dbReference type="AlphaFoldDB" id="A0A0T6B2W4"/>
<dbReference type="Gene3D" id="2.130.10.10">
    <property type="entry name" value="YVTN repeat-like/Quinoprotein amine dehydrogenase"/>
    <property type="match status" value="1"/>
</dbReference>
<feature type="repeat" description="WD" evidence="5">
    <location>
        <begin position="109"/>
        <end position="148"/>
    </location>
</feature>
<feature type="repeat" description="WD" evidence="5">
    <location>
        <begin position="351"/>
        <end position="370"/>
    </location>
</feature>
<accession>A0A0T6B2W4</accession>
<sequence>MQEDLEEELTSGSDEDVETNKNDVAEEAESSDSECETAQEKKLRLAKIYLEEIAKKERKRLNNEDEDERTDSIAKILKEDYLKSAGKLHSSVANQYVSADLDNISVMKCKNHKASITTLYVSNKFIFSGSKDGTIVKWSLDENKKLGCIPFTKHHTISNKVIGHSKMITSLAVSSDGKFLAASDSTRNIQIWDSETLKHVETLKGHQDSVTGLVFRRNTHTLYSCSKDRSIKVWSLDEMAYVETLYGHQNHITSIDALTRERAITSGGMDSTIRVWKIVEESQLIYNGPSASIDIVRLLNEETFISGSADGAINVWGVNKKKPLCTYKEAHGCDPITNEPYWICSIGTLTNTDLIATGSQDGHIKLWKLNDNFKSINLLFTIDIVGFINDISFTEDGRYLIASVGNEHKFGRWNVIREAKNCVLKIPFVISKKN</sequence>